<dbReference type="GO" id="GO:0008253">
    <property type="term" value="F:5'-nucleotidase activity"/>
    <property type="evidence" value="ECO:0007669"/>
    <property type="project" value="InterPro"/>
</dbReference>
<dbReference type="RefSeq" id="WP_312646653.1">
    <property type="nucleotide sequence ID" value="NZ_CP116967.1"/>
</dbReference>
<organism evidence="3 4">
    <name type="scientific">Candidatus Nitrospira allomarina</name>
    <dbReference type="NCBI Taxonomy" id="3020900"/>
    <lineage>
        <taxon>Bacteria</taxon>
        <taxon>Pseudomonadati</taxon>
        <taxon>Nitrospirota</taxon>
        <taxon>Nitrospiria</taxon>
        <taxon>Nitrospirales</taxon>
        <taxon>Nitrospiraceae</taxon>
        <taxon>Nitrospira</taxon>
    </lineage>
</organism>
<dbReference type="EMBL" id="CP116967">
    <property type="protein sequence ID" value="WNM59795.1"/>
    <property type="molecule type" value="Genomic_DNA"/>
</dbReference>
<gene>
    <name evidence="3" type="ORF">PP769_08585</name>
</gene>
<dbReference type="Pfam" id="PF06941">
    <property type="entry name" value="NT5C"/>
    <property type="match status" value="1"/>
</dbReference>
<evidence type="ECO:0000313" key="4">
    <source>
        <dbReference type="Proteomes" id="UP001302719"/>
    </source>
</evidence>
<dbReference type="PANTHER" id="PTHR35134">
    <property type="entry name" value="NUCLEOTIDASE YQFW-RELATED"/>
    <property type="match status" value="1"/>
</dbReference>
<dbReference type="AlphaFoldDB" id="A0AA96GGR1"/>
<sequence>MIRPCFAVDIDNVLGRAEPEVQRLFQELTGRLWPVGLYGSAGGLDASQLAPELLEEIFCRFHQESIPRLPLFPGAKQALTLIHRRYRVIIVTARRPYSRPQTLCWLERHGLPFDALYHTEEKTDIPETITAAIDDHPHHIQAYRALGRQVFVMDQPWNRAIPHADVIRVSGWDALVQWLHVRHLPSWPKHIPESPTGRQLFSVHLKVSSLTAAGVGTEFTQP</sequence>
<dbReference type="PANTHER" id="PTHR35134:SF2">
    <property type="entry name" value="NUCLEOTIDASE YQFW-RELATED"/>
    <property type="match status" value="1"/>
</dbReference>
<name>A0AA96GGR1_9BACT</name>
<evidence type="ECO:0000313" key="3">
    <source>
        <dbReference type="EMBL" id="WNM59795.1"/>
    </source>
</evidence>
<dbReference type="InterPro" id="IPR010708">
    <property type="entry name" value="5'(3')-deoxyribonucleotidase"/>
</dbReference>
<dbReference type="Proteomes" id="UP001302719">
    <property type="component" value="Chromosome"/>
</dbReference>
<evidence type="ECO:0008006" key="5">
    <source>
        <dbReference type="Google" id="ProtNLM"/>
    </source>
</evidence>
<dbReference type="GO" id="GO:0009264">
    <property type="term" value="P:deoxyribonucleotide catabolic process"/>
    <property type="evidence" value="ECO:0007669"/>
    <property type="project" value="InterPro"/>
</dbReference>
<dbReference type="Gene3D" id="3.40.50.1000">
    <property type="entry name" value="HAD superfamily/HAD-like"/>
    <property type="match status" value="1"/>
</dbReference>
<dbReference type="InterPro" id="IPR023214">
    <property type="entry name" value="HAD_sf"/>
</dbReference>
<evidence type="ECO:0000256" key="2">
    <source>
        <dbReference type="PIRSR" id="PIRSR610708-1"/>
    </source>
</evidence>
<evidence type="ECO:0000256" key="1">
    <source>
        <dbReference type="ARBA" id="ARBA00009589"/>
    </source>
</evidence>
<dbReference type="KEGG" id="nall:PP769_08585"/>
<dbReference type="InterPro" id="IPR052419">
    <property type="entry name" value="5_3-deoxyribonucleotidase-like"/>
</dbReference>
<dbReference type="InterPro" id="IPR036412">
    <property type="entry name" value="HAD-like_sf"/>
</dbReference>
<feature type="active site" description="Proton donor" evidence="2">
    <location>
        <position position="11"/>
    </location>
</feature>
<accession>A0AA96GGR1</accession>
<protein>
    <recommendedName>
        <fullName evidence="5">Nucleotidase</fullName>
    </recommendedName>
</protein>
<reference evidence="3 4" key="1">
    <citation type="submission" date="2023-01" db="EMBL/GenBank/DDBJ databases">
        <title>Cultivation and genomic characterization of new, ubiquitous marine nitrite-oxidizing bacteria from the Nitrospirales.</title>
        <authorList>
            <person name="Mueller A.J."/>
            <person name="Daebeler A."/>
            <person name="Herbold C.W."/>
            <person name="Kirkegaard R.H."/>
            <person name="Daims H."/>
        </authorList>
    </citation>
    <scope>NUCLEOTIDE SEQUENCE [LARGE SCALE GENOMIC DNA]</scope>
    <source>
        <strain evidence="3 4">VA</strain>
    </source>
</reference>
<feature type="active site" description="Nucleophile" evidence="2">
    <location>
        <position position="9"/>
    </location>
</feature>
<comment type="similarity">
    <text evidence="1">Belongs to the 5'(3')-deoxyribonucleotidase family.</text>
</comment>
<dbReference type="SUPFAM" id="SSF56784">
    <property type="entry name" value="HAD-like"/>
    <property type="match status" value="1"/>
</dbReference>
<proteinExistence type="inferred from homology"/>
<keyword evidence="4" id="KW-1185">Reference proteome</keyword>